<dbReference type="InterPro" id="IPR013087">
    <property type="entry name" value="Znf_C2H2_type"/>
</dbReference>
<feature type="compositionally biased region" description="Basic and acidic residues" evidence="8">
    <location>
        <begin position="342"/>
        <end position="361"/>
    </location>
</feature>
<evidence type="ECO:0000256" key="4">
    <source>
        <dbReference type="ARBA" id="ARBA00022771"/>
    </source>
</evidence>
<keyword evidence="3" id="KW-0677">Repeat</keyword>
<organism evidence="10 11">
    <name type="scientific">Phyllosticta citribraziliensis</name>
    <dbReference type="NCBI Taxonomy" id="989973"/>
    <lineage>
        <taxon>Eukaryota</taxon>
        <taxon>Fungi</taxon>
        <taxon>Dikarya</taxon>
        <taxon>Ascomycota</taxon>
        <taxon>Pezizomycotina</taxon>
        <taxon>Dothideomycetes</taxon>
        <taxon>Dothideomycetes incertae sedis</taxon>
        <taxon>Botryosphaeriales</taxon>
        <taxon>Phyllostictaceae</taxon>
        <taxon>Phyllosticta</taxon>
    </lineage>
</organism>
<dbReference type="Pfam" id="PF00096">
    <property type="entry name" value="zf-C2H2"/>
    <property type="match status" value="2"/>
</dbReference>
<reference evidence="10 11" key="1">
    <citation type="submission" date="2024-04" db="EMBL/GenBank/DDBJ databases">
        <title>Phyllosticta paracitricarpa is synonymous to the EU quarantine fungus P. citricarpa based on phylogenomic analyses.</title>
        <authorList>
            <consortium name="Lawrence Berkeley National Laboratory"/>
            <person name="Van ingen-buijs V.A."/>
            <person name="Van westerhoven A.C."/>
            <person name="Haridas S."/>
            <person name="Skiadas P."/>
            <person name="Martin F."/>
            <person name="Groenewald J.Z."/>
            <person name="Crous P.W."/>
            <person name="Seidl M.F."/>
        </authorList>
    </citation>
    <scope>NUCLEOTIDE SEQUENCE [LARGE SCALE GENOMIC DNA]</scope>
    <source>
        <strain evidence="10 11">CPC 17464</strain>
    </source>
</reference>
<dbReference type="Gene3D" id="3.30.160.60">
    <property type="entry name" value="Classic Zinc Finger"/>
    <property type="match status" value="3"/>
</dbReference>
<dbReference type="PROSITE" id="PS00028">
    <property type="entry name" value="ZINC_FINGER_C2H2_1"/>
    <property type="match status" value="5"/>
</dbReference>
<feature type="region of interest" description="Disordered" evidence="8">
    <location>
        <begin position="290"/>
        <end position="382"/>
    </location>
</feature>
<keyword evidence="6" id="KW-0539">Nucleus</keyword>
<feature type="domain" description="C2H2-type" evidence="9">
    <location>
        <begin position="147"/>
        <end position="171"/>
    </location>
</feature>
<evidence type="ECO:0000256" key="7">
    <source>
        <dbReference type="PROSITE-ProRule" id="PRU00042"/>
    </source>
</evidence>
<evidence type="ECO:0000256" key="6">
    <source>
        <dbReference type="ARBA" id="ARBA00023242"/>
    </source>
</evidence>
<dbReference type="SMART" id="SM00355">
    <property type="entry name" value="ZnF_C2H2"/>
    <property type="match status" value="5"/>
</dbReference>
<keyword evidence="2" id="KW-0479">Metal-binding</keyword>
<dbReference type="PROSITE" id="PS50157">
    <property type="entry name" value="ZINC_FINGER_C2H2_2"/>
    <property type="match status" value="5"/>
</dbReference>
<dbReference type="InterPro" id="IPR036236">
    <property type="entry name" value="Znf_C2H2_sf"/>
</dbReference>
<evidence type="ECO:0000256" key="5">
    <source>
        <dbReference type="ARBA" id="ARBA00022833"/>
    </source>
</evidence>
<feature type="region of interest" description="Disordered" evidence="8">
    <location>
        <begin position="175"/>
        <end position="195"/>
    </location>
</feature>
<feature type="region of interest" description="Disordered" evidence="8">
    <location>
        <begin position="209"/>
        <end position="228"/>
    </location>
</feature>
<dbReference type="GeneID" id="92033010"/>
<feature type="region of interest" description="Disordered" evidence="8">
    <location>
        <begin position="87"/>
        <end position="142"/>
    </location>
</feature>
<evidence type="ECO:0000313" key="11">
    <source>
        <dbReference type="Proteomes" id="UP001360953"/>
    </source>
</evidence>
<dbReference type="PANTHER" id="PTHR24394:SF29">
    <property type="entry name" value="MYONEURIN"/>
    <property type="match status" value="1"/>
</dbReference>
<feature type="compositionally biased region" description="Polar residues" evidence="8">
    <location>
        <begin position="100"/>
        <end position="141"/>
    </location>
</feature>
<evidence type="ECO:0000313" key="10">
    <source>
        <dbReference type="EMBL" id="KAK7538688.1"/>
    </source>
</evidence>
<dbReference type="SUPFAM" id="SSF57667">
    <property type="entry name" value="beta-beta-alpha zinc fingers"/>
    <property type="match status" value="3"/>
</dbReference>
<comment type="subcellular location">
    <subcellularLocation>
        <location evidence="1">Nucleus</location>
    </subcellularLocation>
</comment>
<keyword evidence="5" id="KW-0862">Zinc</keyword>
<dbReference type="PANTHER" id="PTHR24394">
    <property type="entry name" value="ZINC FINGER PROTEIN"/>
    <property type="match status" value="1"/>
</dbReference>
<feature type="domain" description="C2H2-type" evidence="9">
    <location>
        <begin position="264"/>
        <end position="292"/>
    </location>
</feature>
<name>A0ABR1LU30_9PEZI</name>
<keyword evidence="11" id="KW-1185">Reference proteome</keyword>
<dbReference type="RefSeq" id="XP_066656375.1">
    <property type="nucleotide sequence ID" value="XM_066800104.1"/>
</dbReference>
<evidence type="ECO:0000256" key="8">
    <source>
        <dbReference type="SAM" id="MobiDB-lite"/>
    </source>
</evidence>
<feature type="domain" description="C2H2-type" evidence="9">
    <location>
        <begin position="72"/>
        <end position="100"/>
    </location>
</feature>
<protein>
    <recommendedName>
        <fullName evidence="9">C2H2-type domain-containing protein</fullName>
    </recommendedName>
</protein>
<comment type="caution">
    <text evidence="10">The sequence shown here is derived from an EMBL/GenBank/DDBJ whole genome shotgun (WGS) entry which is preliminary data.</text>
</comment>
<feature type="domain" description="C2H2-type" evidence="9">
    <location>
        <begin position="235"/>
        <end position="263"/>
    </location>
</feature>
<evidence type="ECO:0000256" key="2">
    <source>
        <dbReference type="ARBA" id="ARBA00022723"/>
    </source>
</evidence>
<feature type="compositionally biased region" description="Low complexity" evidence="8">
    <location>
        <begin position="23"/>
        <end position="36"/>
    </location>
</feature>
<keyword evidence="4 7" id="KW-0863">Zinc-finger</keyword>
<sequence length="382" mass="42997">MLRAEIGYSPTTASPTAVEDAATEQAGAQETTILPSEVPPPSTEPVVIYPQPAFSLHQPELGTTNTGIQKPFSCDFCGRRFTRNTTRRHHERVAHADLPDSQNQPEPENTSNPAAISTQPTLSQHQPELETNPTANPTATLDTEKPFGCDFCGSRFTRNTSKRRHERCSHADLLNLRNRPRPGNPSAANPAAEKPYSCDHCSVRFRERRSKQHHERVAHPEVESGAQQPAKEERFSCDYCSKDFKALYNKKRHERENHLAVRSFVCSVCRKIYNRSDALKTHMSMAHGISLPKGPLPRPSTSTMSPYQPLPLPLPLPQVEQDQQTQQQEEQDQQEDQEDASLEQRGEEDLENPRKRSRDGQEGSGDELSKRLRLQSRRSSSP</sequence>
<feature type="domain" description="C2H2-type" evidence="9">
    <location>
        <begin position="196"/>
        <end position="224"/>
    </location>
</feature>
<gene>
    <name evidence="10" type="ORF">J3D65DRAFT_622783</name>
</gene>
<dbReference type="EMBL" id="JBBPEH010000005">
    <property type="protein sequence ID" value="KAK7538688.1"/>
    <property type="molecule type" value="Genomic_DNA"/>
</dbReference>
<accession>A0ABR1LU30</accession>
<feature type="region of interest" description="Disordered" evidence="8">
    <location>
        <begin position="1"/>
        <end position="45"/>
    </location>
</feature>
<evidence type="ECO:0000256" key="3">
    <source>
        <dbReference type="ARBA" id="ARBA00022737"/>
    </source>
</evidence>
<feature type="compositionally biased region" description="Low complexity" evidence="8">
    <location>
        <begin position="317"/>
        <end position="328"/>
    </location>
</feature>
<evidence type="ECO:0000259" key="9">
    <source>
        <dbReference type="PROSITE" id="PS50157"/>
    </source>
</evidence>
<proteinExistence type="predicted"/>
<evidence type="ECO:0000256" key="1">
    <source>
        <dbReference type="ARBA" id="ARBA00004123"/>
    </source>
</evidence>
<feature type="compositionally biased region" description="Acidic residues" evidence="8">
    <location>
        <begin position="329"/>
        <end position="341"/>
    </location>
</feature>
<dbReference type="Proteomes" id="UP001360953">
    <property type="component" value="Unassembled WGS sequence"/>
</dbReference>